<protein>
    <submittedName>
        <fullName evidence="1">Uncharacterized protein</fullName>
    </submittedName>
</protein>
<sequence length="121" mass="13307">MVYKEGGKEGKPERAFTHTKANYIKSPEDNKEKMKAVCFSLLFLLLVCSFGEALKCNRCVGSGCNNTVENCRSDHDACITAIFLPPSPSSFFSRCIKRSDCFLLAGTPGINAYCCDTDLCN</sequence>
<keyword evidence="2" id="KW-1185">Reference proteome</keyword>
<evidence type="ECO:0000313" key="1">
    <source>
        <dbReference type="EMBL" id="KAJ8003591.1"/>
    </source>
</evidence>
<accession>A0ACC2GJA7</accession>
<dbReference type="EMBL" id="CM055739">
    <property type="protein sequence ID" value="KAJ8003591.1"/>
    <property type="molecule type" value="Genomic_DNA"/>
</dbReference>
<evidence type="ECO:0000313" key="2">
    <source>
        <dbReference type="Proteomes" id="UP001157502"/>
    </source>
</evidence>
<comment type="caution">
    <text evidence="1">The sequence shown here is derived from an EMBL/GenBank/DDBJ whole genome shotgun (WGS) entry which is preliminary data.</text>
</comment>
<dbReference type="Proteomes" id="UP001157502">
    <property type="component" value="Chromosome 12"/>
</dbReference>
<proteinExistence type="predicted"/>
<gene>
    <name evidence="1" type="ORF">DPEC_G00149930</name>
</gene>
<reference evidence="1" key="1">
    <citation type="submission" date="2021-05" db="EMBL/GenBank/DDBJ databases">
        <authorList>
            <person name="Pan Q."/>
            <person name="Jouanno E."/>
            <person name="Zahm M."/>
            <person name="Klopp C."/>
            <person name="Cabau C."/>
            <person name="Louis A."/>
            <person name="Berthelot C."/>
            <person name="Parey E."/>
            <person name="Roest Crollius H."/>
            <person name="Montfort J."/>
            <person name="Robinson-Rechavi M."/>
            <person name="Bouchez O."/>
            <person name="Lampietro C."/>
            <person name="Lopez Roques C."/>
            <person name="Donnadieu C."/>
            <person name="Postlethwait J."/>
            <person name="Bobe J."/>
            <person name="Dillon D."/>
            <person name="Chandos A."/>
            <person name="von Hippel F."/>
            <person name="Guiguen Y."/>
        </authorList>
    </citation>
    <scope>NUCLEOTIDE SEQUENCE</scope>
    <source>
        <strain evidence="1">YG-Jan2019</strain>
    </source>
</reference>
<organism evidence="1 2">
    <name type="scientific">Dallia pectoralis</name>
    <name type="common">Alaska blackfish</name>
    <dbReference type="NCBI Taxonomy" id="75939"/>
    <lineage>
        <taxon>Eukaryota</taxon>
        <taxon>Metazoa</taxon>
        <taxon>Chordata</taxon>
        <taxon>Craniata</taxon>
        <taxon>Vertebrata</taxon>
        <taxon>Euteleostomi</taxon>
        <taxon>Actinopterygii</taxon>
        <taxon>Neopterygii</taxon>
        <taxon>Teleostei</taxon>
        <taxon>Protacanthopterygii</taxon>
        <taxon>Esociformes</taxon>
        <taxon>Umbridae</taxon>
        <taxon>Dallia</taxon>
    </lineage>
</organism>
<name>A0ACC2GJA7_DALPE</name>